<accession>U6MBK7</accession>
<dbReference type="InterPro" id="IPR009290">
    <property type="entry name" value="Radial_spoke_3"/>
</dbReference>
<protein>
    <submittedName>
        <fullName evidence="2">Uncharacterized protein</fullName>
    </submittedName>
</protein>
<proteinExistence type="predicted"/>
<organism evidence="2 3">
    <name type="scientific">Eimeria maxima</name>
    <name type="common">Coccidian parasite</name>
    <dbReference type="NCBI Taxonomy" id="5804"/>
    <lineage>
        <taxon>Eukaryota</taxon>
        <taxon>Sar</taxon>
        <taxon>Alveolata</taxon>
        <taxon>Apicomplexa</taxon>
        <taxon>Conoidasida</taxon>
        <taxon>Coccidia</taxon>
        <taxon>Eucoccidiorida</taxon>
        <taxon>Eimeriorina</taxon>
        <taxon>Eimeriidae</taxon>
        <taxon>Eimeria</taxon>
    </lineage>
</organism>
<dbReference type="GeneID" id="25338098"/>
<name>U6MBK7_EIMMA</name>
<dbReference type="Pfam" id="PF06098">
    <property type="entry name" value="Radial_spoke_3"/>
    <property type="match status" value="1"/>
</dbReference>
<dbReference type="RefSeq" id="XP_013338081.1">
    <property type="nucleotide sequence ID" value="XM_013482627.1"/>
</dbReference>
<dbReference type="VEuPathDB" id="ToxoDB:EMWEY_00041120"/>
<sequence length="432" mass="48873">MGDLNQRSEEGSLLFIPLQGGLHASTQPVDDNLERFEGMLEPIVKLLVAKSVEQAVEEAKQEQQLLTLHNRRQQLLKHQQQQLLELEQREARRHLQAQQAIKNQLIVKEHETQLWRHLWVAHIGTTLLDEDSFDKIVNQLDEESLFFSSADMVTGDFLAEVAKAASAELKKRKLLLADECEIYASLAELDRAAKLGTSGRKATNMLKRESFEPSNNFEEIGPEPYSFRDALRFEDTAEMHQKAQATVEAAADLVALSLPTVSEQDGRGRQLALKAEAARLTEAFEEQQRQLLSPGRYKIASARGRVLPGGAEGQNNSSSFCQPGSFPAICIGPFKLYRNRDSAARQKEFISMEKLQQKVQQRMCDCFTDMAAVIRTSQVIFEAKGTRLSEVEAMLNYEYGDLRVRLDRKIKFANEADQFESELDSEESRDID</sequence>
<reference evidence="2" key="2">
    <citation type="submission" date="2013-10" db="EMBL/GenBank/DDBJ databases">
        <authorList>
            <person name="Aslett M."/>
        </authorList>
    </citation>
    <scope>NUCLEOTIDE SEQUENCE [LARGE SCALE GENOMIC DNA]</scope>
    <source>
        <strain evidence="2">Weybridge</strain>
    </source>
</reference>
<evidence type="ECO:0000313" key="3">
    <source>
        <dbReference type="Proteomes" id="UP000030763"/>
    </source>
</evidence>
<keyword evidence="1" id="KW-0175">Coiled coil</keyword>
<evidence type="ECO:0000313" key="2">
    <source>
        <dbReference type="EMBL" id="CDJ61431.1"/>
    </source>
</evidence>
<dbReference type="OrthoDB" id="346439at2759"/>
<dbReference type="OMA" id="GRYKIAS"/>
<evidence type="ECO:0000256" key="1">
    <source>
        <dbReference type="SAM" id="Coils"/>
    </source>
</evidence>
<keyword evidence="3" id="KW-1185">Reference proteome</keyword>
<dbReference type="Proteomes" id="UP000030763">
    <property type="component" value="Unassembled WGS sequence"/>
</dbReference>
<reference evidence="2" key="1">
    <citation type="submission" date="2013-10" db="EMBL/GenBank/DDBJ databases">
        <title>Genomic analysis of the causative agents of coccidiosis in chickens.</title>
        <authorList>
            <person name="Reid A.J."/>
            <person name="Blake D."/>
            <person name="Billington K."/>
            <person name="Browne H."/>
            <person name="Dunn M."/>
            <person name="Hung S."/>
            <person name="Kawahara F."/>
            <person name="Miranda-Saavedra D."/>
            <person name="Mourier T."/>
            <person name="Nagra H."/>
            <person name="Otto T.D."/>
            <person name="Rawlings N."/>
            <person name="Sanchez A."/>
            <person name="Sanders M."/>
            <person name="Subramaniam C."/>
            <person name="Tay Y."/>
            <person name="Dear P."/>
            <person name="Doerig C."/>
            <person name="Gruber A."/>
            <person name="Parkinson J."/>
            <person name="Shirley M."/>
            <person name="Wan K.L."/>
            <person name="Berriman M."/>
            <person name="Tomley F."/>
            <person name="Pain A."/>
        </authorList>
    </citation>
    <scope>NUCLEOTIDE SEQUENCE [LARGE SCALE GENOMIC DNA]</scope>
    <source>
        <strain evidence="2">Weybridge</strain>
    </source>
</reference>
<gene>
    <name evidence="2" type="ORF">EMWEY_00041120</name>
</gene>
<dbReference type="EMBL" id="HG722087">
    <property type="protein sequence ID" value="CDJ61431.1"/>
    <property type="molecule type" value="Genomic_DNA"/>
</dbReference>
<dbReference type="AlphaFoldDB" id="U6MBK7"/>
<feature type="coiled-coil region" evidence="1">
    <location>
        <begin position="52"/>
        <end position="89"/>
    </location>
</feature>